<dbReference type="SUPFAM" id="SSF55874">
    <property type="entry name" value="ATPase domain of HSP90 chaperone/DNA topoisomerase II/histidine kinase"/>
    <property type="match status" value="1"/>
</dbReference>
<name>A0A9J7AXK4_9PROT</name>
<dbReference type="SMART" id="SM00387">
    <property type="entry name" value="HATPase_c"/>
    <property type="match status" value="1"/>
</dbReference>
<evidence type="ECO:0000256" key="10">
    <source>
        <dbReference type="SAM" id="MobiDB-lite"/>
    </source>
</evidence>
<dbReference type="Gene3D" id="3.30.565.10">
    <property type="entry name" value="Histidine kinase-like ATPase, C-terminal domain"/>
    <property type="match status" value="1"/>
</dbReference>
<evidence type="ECO:0000256" key="1">
    <source>
        <dbReference type="ARBA" id="ARBA00000085"/>
    </source>
</evidence>
<feature type="region of interest" description="Disordered" evidence="10">
    <location>
        <begin position="641"/>
        <end position="664"/>
    </location>
</feature>
<evidence type="ECO:0000313" key="13">
    <source>
        <dbReference type="EMBL" id="UUX50149.1"/>
    </source>
</evidence>
<evidence type="ECO:0000256" key="6">
    <source>
        <dbReference type="ARBA" id="ARBA00022692"/>
    </source>
</evidence>
<evidence type="ECO:0000256" key="9">
    <source>
        <dbReference type="SAM" id="Coils"/>
    </source>
</evidence>
<dbReference type="CDD" id="cd00075">
    <property type="entry name" value="HATPase"/>
    <property type="match status" value="1"/>
</dbReference>
<evidence type="ECO:0000256" key="7">
    <source>
        <dbReference type="ARBA" id="ARBA00022989"/>
    </source>
</evidence>
<dbReference type="KEGG" id="naci:NUH88_00295"/>
<dbReference type="InterPro" id="IPR005467">
    <property type="entry name" value="His_kinase_dom"/>
</dbReference>
<dbReference type="CDD" id="cd18773">
    <property type="entry name" value="PDC1_HK_sensor"/>
    <property type="match status" value="1"/>
</dbReference>
<accession>A0A9J7AXK4</accession>
<reference evidence="13" key="1">
    <citation type="submission" date="2022-08" db="EMBL/GenBank/DDBJ databases">
        <title>Nisaea acidiphila sp. nov., isolated from a marine algal debris and emended description of the genus Nisaea Urios et al. 2008.</title>
        <authorList>
            <person name="Kwon K."/>
        </authorList>
    </citation>
    <scope>NUCLEOTIDE SEQUENCE</scope>
    <source>
        <strain evidence="13">MEBiC11861</strain>
    </source>
</reference>
<dbReference type="Gene3D" id="1.10.287.130">
    <property type="match status" value="1"/>
</dbReference>
<feature type="coiled-coil region" evidence="9">
    <location>
        <begin position="359"/>
        <end position="393"/>
    </location>
</feature>
<keyword evidence="6 11" id="KW-0812">Transmembrane</keyword>
<keyword evidence="5" id="KW-0597">Phosphoprotein</keyword>
<dbReference type="Pfam" id="PF02518">
    <property type="entry name" value="HATPase_c"/>
    <property type="match status" value="1"/>
</dbReference>
<evidence type="ECO:0000256" key="8">
    <source>
        <dbReference type="ARBA" id="ARBA00023136"/>
    </source>
</evidence>
<protein>
    <recommendedName>
        <fullName evidence="3">histidine kinase</fullName>
        <ecNumber evidence="3">2.7.13.3</ecNumber>
    </recommendedName>
</protein>
<dbReference type="PANTHER" id="PTHR43065">
    <property type="entry name" value="SENSOR HISTIDINE KINASE"/>
    <property type="match status" value="1"/>
</dbReference>
<keyword evidence="13" id="KW-0547">Nucleotide-binding</keyword>
<dbReference type="EC" id="2.7.13.3" evidence="3"/>
<dbReference type="InterPro" id="IPR036097">
    <property type="entry name" value="HisK_dim/P_sf"/>
</dbReference>
<dbReference type="InterPro" id="IPR036890">
    <property type="entry name" value="HATPase_C_sf"/>
</dbReference>
<feature type="transmembrane region" description="Helical" evidence="11">
    <location>
        <begin position="278"/>
        <end position="300"/>
    </location>
</feature>
<evidence type="ECO:0000256" key="2">
    <source>
        <dbReference type="ARBA" id="ARBA00004651"/>
    </source>
</evidence>
<keyword evidence="9" id="KW-0175">Coiled coil</keyword>
<dbReference type="Proteomes" id="UP001060336">
    <property type="component" value="Chromosome"/>
</dbReference>
<evidence type="ECO:0000259" key="12">
    <source>
        <dbReference type="PROSITE" id="PS50109"/>
    </source>
</evidence>
<comment type="catalytic activity">
    <reaction evidence="1">
        <text>ATP + protein L-histidine = ADP + protein N-phospho-L-histidine.</text>
        <dbReference type="EC" id="2.7.13.3"/>
    </reaction>
</comment>
<dbReference type="InterPro" id="IPR003661">
    <property type="entry name" value="HisK_dim/P_dom"/>
</dbReference>
<dbReference type="AlphaFoldDB" id="A0A9J7AXK4"/>
<keyword evidence="13" id="KW-0067">ATP-binding</keyword>
<dbReference type="GO" id="GO:0005524">
    <property type="term" value="F:ATP binding"/>
    <property type="evidence" value="ECO:0007669"/>
    <property type="project" value="UniProtKB-KW"/>
</dbReference>
<proteinExistence type="predicted"/>
<evidence type="ECO:0000256" key="4">
    <source>
        <dbReference type="ARBA" id="ARBA00022475"/>
    </source>
</evidence>
<keyword evidence="14" id="KW-1185">Reference proteome</keyword>
<gene>
    <name evidence="13" type="ORF">NUH88_00295</name>
</gene>
<dbReference type="PRINTS" id="PR00344">
    <property type="entry name" value="BCTRLSENSOR"/>
</dbReference>
<dbReference type="GO" id="GO:0005886">
    <property type="term" value="C:plasma membrane"/>
    <property type="evidence" value="ECO:0007669"/>
    <property type="project" value="UniProtKB-SubCell"/>
</dbReference>
<keyword evidence="8 11" id="KW-0472">Membrane</keyword>
<comment type="subcellular location">
    <subcellularLocation>
        <location evidence="2">Cell membrane</location>
        <topology evidence="2">Multi-pass membrane protein</topology>
    </subcellularLocation>
</comment>
<sequence>MKAPFALSLRSALTLLFVVTPLVAMIVVGSIALAVRLPQIAEENSALAKDAASDVAARLEGYLRSLEDRFRVLANAIPEMPVHEIYHLLESARGGGLDAIFLLDKSGTLVDASIEGYAPEFVEELEGIDMSGNKLFREVLDTGAVAWSDTHLSAITGKVTVGVAAPVHATGQVIIGEIPLQQIVSISRFTRSGPQLELWIIDRLGEVVADTGMARSGRQNLYHLPIVRAAIDGLPFPDRLTFNGRKYFAGAEYSESFGWLFVSRIPSGMDNAATRNTVAIIIVGFVATSILGALLAPLWAQVMTKTVQSVIGRSRMLASGQPPSSWPSSPIREFDQLSKDLEAMAGALVNREETLKGMNEALETRVQERTRDLEKTNAELSETLGNLQLAQGELIEAEKLAALGRLVAGVAHELNTPLGNSKLSLSAQEHEIKRFEELVRKGLRKSDLTAFIDRMKQGTSVAGLNIDRACNLIVNFKQVAVDRTASYRRNFRLSELVSSTVLTLEPSIRKEIEVVVEEIPDRIELDSYPGEFGQVITNLIDNANKHAFPDKAGNIRLTVSEPDPGTVCLTVEDNGIGMEKNVVEQVFNPFFTTKFGQGGTGLGMHIAHNAVTNILGGTLTVTSVPGEGTRFVVTVPLVAPEPDAEAESEDATRSTADLEPNYEI</sequence>
<dbReference type="InterPro" id="IPR033479">
    <property type="entry name" value="dCache_1"/>
</dbReference>
<dbReference type="Gene3D" id="3.30.450.20">
    <property type="entry name" value="PAS domain"/>
    <property type="match status" value="1"/>
</dbReference>
<feature type="domain" description="Histidine kinase" evidence="12">
    <location>
        <begin position="409"/>
        <end position="639"/>
    </location>
</feature>
<dbReference type="EMBL" id="CP102480">
    <property type="protein sequence ID" value="UUX50149.1"/>
    <property type="molecule type" value="Genomic_DNA"/>
</dbReference>
<evidence type="ECO:0000256" key="3">
    <source>
        <dbReference type="ARBA" id="ARBA00012438"/>
    </source>
</evidence>
<evidence type="ECO:0000256" key="5">
    <source>
        <dbReference type="ARBA" id="ARBA00022553"/>
    </source>
</evidence>
<dbReference type="Pfam" id="PF02743">
    <property type="entry name" value="dCache_1"/>
    <property type="match status" value="1"/>
</dbReference>
<dbReference type="GO" id="GO:0000155">
    <property type="term" value="F:phosphorelay sensor kinase activity"/>
    <property type="evidence" value="ECO:0007669"/>
    <property type="project" value="InterPro"/>
</dbReference>
<evidence type="ECO:0000256" key="11">
    <source>
        <dbReference type="SAM" id="Phobius"/>
    </source>
</evidence>
<dbReference type="InterPro" id="IPR004358">
    <property type="entry name" value="Sig_transdc_His_kin-like_C"/>
</dbReference>
<dbReference type="RefSeq" id="WP_257769206.1">
    <property type="nucleotide sequence ID" value="NZ_CP102480.1"/>
</dbReference>
<evidence type="ECO:0000313" key="14">
    <source>
        <dbReference type="Proteomes" id="UP001060336"/>
    </source>
</evidence>
<keyword evidence="7 11" id="KW-1133">Transmembrane helix</keyword>
<organism evidence="13 14">
    <name type="scientific">Nisaea acidiphila</name>
    <dbReference type="NCBI Taxonomy" id="1862145"/>
    <lineage>
        <taxon>Bacteria</taxon>
        <taxon>Pseudomonadati</taxon>
        <taxon>Pseudomonadota</taxon>
        <taxon>Alphaproteobacteria</taxon>
        <taxon>Rhodospirillales</taxon>
        <taxon>Thalassobaculaceae</taxon>
        <taxon>Nisaea</taxon>
    </lineage>
</organism>
<dbReference type="SUPFAM" id="SSF47384">
    <property type="entry name" value="Homodimeric domain of signal transducing histidine kinase"/>
    <property type="match status" value="1"/>
</dbReference>
<feature type="transmembrane region" description="Helical" evidence="11">
    <location>
        <begin position="12"/>
        <end position="35"/>
    </location>
</feature>
<dbReference type="PROSITE" id="PS50109">
    <property type="entry name" value="HIS_KIN"/>
    <property type="match status" value="1"/>
</dbReference>
<keyword evidence="4" id="KW-1003">Cell membrane</keyword>
<dbReference type="CDD" id="cd00082">
    <property type="entry name" value="HisKA"/>
    <property type="match status" value="1"/>
</dbReference>
<dbReference type="PANTHER" id="PTHR43065:SF47">
    <property type="match status" value="1"/>
</dbReference>
<dbReference type="InterPro" id="IPR003594">
    <property type="entry name" value="HATPase_dom"/>
</dbReference>